<name>A0A8H3QGY6_9GLOM</name>
<gene>
    <name evidence="1" type="ORF">RCL2_000595300</name>
</gene>
<dbReference type="Proteomes" id="UP000615446">
    <property type="component" value="Unassembled WGS sequence"/>
</dbReference>
<evidence type="ECO:0000313" key="2">
    <source>
        <dbReference type="Proteomes" id="UP000615446"/>
    </source>
</evidence>
<protein>
    <submittedName>
        <fullName evidence="1">Uncharacterized protein</fullName>
    </submittedName>
</protein>
<comment type="caution">
    <text evidence="1">The sequence shown here is derived from an EMBL/GenBank/DDBJ whole genome shotgun (WGS) entry which is preliminary data.</text>
</comment>
<evidence type="ECO:0000313" key="1">
    <source>
        <dbReference type="EMBL" id="GES78637.1"/>
    </source>
</evidence>
<accession>A0A8H3QGY6</accession>
<proteinExistence type="predicted"/>
<organism evidence="1 2">
    <name type="scientific">Rhizophagus clarus</name>
    <dbReference type="NCBI Taxonomy" id="94130"/>
    <lineage>
        <taxon>Eukaryota</taxon>
        <taxon>Fungi</taxon>
        <taxon>Fungi incertae sedis</taxon>
        <taxon>Mucoromycota</taxon>
        <taxon>Glomeromycotina</taxon>
        <taxon>Glomeromycetes</taxon>
        <taxon>Glomerales</taxon>
        <taxon>Glomeraceae</taxon>
        <taxon>Rhizophagus</taxon>
    </lineage>
</organism>
<sequence>MNLFILMWLLLIDKRNIKRFALRYRESSFTLASFDREIWTYTIGYFETYENLRQTLETPFIRIKYQGKIINGLYHPFRRKRRVPRILRQRYRKKLTGNKGYGKEERRHKAEVRQKSSFLDVLQVNSFELCFIVKVTTDVLLVCLRCMNNNTLQQQELQHPVLSNLRLKSSLIILT</sequence>
<reference evidence="1" key="1">
    <citation type="submission" date="2019-10" db="EMBL/GenBank/DDBJ databases">
        <title>Conservation and host-specific expression of non-tandemly repeated heterogenous ribosome RNA gene in arbuscular mycorrhizal fungi.</title>
        <authorList>
            <person name="Maeda T."/>
            <person name="Kobayashi Y."/>
            <person name="Nakagawa T."/>
            <person name="Ezawa T."/>
            <person name="Yamaguchi K."/>
            <person name="Bino T."/>
            <person name="Nishimoto Y."/>
            <person name="Shigenobu S."/>
            <person name="Kawaguchi M."/>
        </authorList>
    </citation>
    <scope>NUCLEOTIDE SEQUENCE</scope>
    <source>
        <strain evidence="1">HR1</strain>
    </source>
</reference>
<dbReference type="EMBL" id="BLAL01000040">
    <property type="protein sequence ID" value="GES78637.1"/>
    <property type="molecule type" value="Genomic_DNA"/>
</dbReference>
<dbReference type="AlphaFoldDB" id="A0A8H3QGY6"/>